<reference evidence="5" key="2">
    <citation type="submission" date="2025-09" db="UniProtKB">
        <authorList>
            <consortium name="Ensembl"/>
        </authorList>
    </citation>
    <scope>IDENTIFICATION</scope>
</reference>
<dbReference type="SUPFAM" id="SSF52540">
    <property type="entry name" value="P-loop containing nucleoside triphosphate hydrolases"/>
    <property type="match status" value="1"/>
</dbReference>
<dbReference type="FunFam" id="3.40.50.300:FF:000366">
    <property type="entry name" value="GTPase, IMAP family member 2"/>
    <property type="match status" value="1"/>
</dbReference>
<dbReference type="PANTHER" id="PTHR10903:SF170">
    <property type="entry name" value="GTPASE IMAP FAMILY MEMBER 7"/>
    <property type="match status" value="1"/>
</dbReference>
<dbReference type="InterPro" id="IPR045058">
    <property type="entry name" value="GIMA/IAN/Toc"/>
</dbReference>
<feature type="domain" description="AIG1-type G" evidence="4">
    <location>
        <begin position="24"/>
        <end position="227"/>
    </location>
</feature>
<evidence type="ECO:0000313" key="6">
    <source>
        <dbReference type="Proteomes" id="UP000694406"/>
    </source>
</evidence>
<dbReference type="GeneTree" id="ENSGT00940000159509"/>
<dbReference type="InterPro" id="IPR027417">
    <property type="entry name" value="P-loop_NTPase"/>
</dbReference>
<protein>
    <recommendedName>
        <fullName evidence="4">AIG1-type G domain-containing protein</fullName>
    </recommendedName>
</protein>
<dbReference type="Pfam" id="PF04548">
    <property type="entry name" value="AIG1"/>
    <property type="match status" value="1"/>
</dbReference>
<dbReference type="PROSITE" id="PS51720">
    <property type="entry name" value="G_AIG1"/>
    <property type="match status" value="1"/>
</dbReference>
<evidence type="ECO:0000256" key="1">
    <source>
        <dbReference type="ARBA" id="ARBA00008535"/>
    </source>
</evidence>
<comment type="similarity">
    <text evidence="1">Belongs to the TRAFAC class TrmE-Era-EngA-EngB-Septin-like GTPase superfamily. AIG1/Toc34/Toc159-like paraseptin GTPase family. IAN subfamily.</text>
</comment>
<reference evidence="5" key="1">
    <citation type="submission" date="2025-08" db="UniProtKB">
        <authorList>
            <consortium name="Ensembl"/>
        </authorList>
    </citation>
    <scope>IDENTIFICATION</scope>
</reference>
<proteinExistence type="inferred from homology"/>
<evidence type="ECO:0000313" key="5">
    <source>
        <dbReference type="Ensembl" id="ENSLLTP00000004134.1"/>
    </source>
</evidence>
<evidence type="ECO:0000259" key="4">
    <source>
        <dbReference type="PROSITE" id="PS51720"/>
    </source>
</evidence>
<dbReference type="Gene3D" id="3.40.50.300">
    <property type="entry name" value="P-loop containing nucleotide triphosphate hydrolases"/>
    <property type="match status" value="1"/>
</dbReference>
<sequence length="250" mass="27752">ATEFRSGADGECVNGRECEERVVRPQRRIVLVGKTGNGKSAVANTILGRPVFTSKISSASVTQTCQREENLLNGRKVVVVDTPGFLDTARLEQETSAEVSKCIKFCNPGPHVILQVMRPACYTQEEKDVARLIKEIFSLKAKDYMIILFTRKEDLEGNSLEKFIAEGDAGLKEHVYRCGNRFLAFNNKAEGGERKAQVDQLMAMIDALVQKNCSSLSHSFPFPFFMYTINLVVAHPKVCVCLCVCVFCDG</sequence>
<dbReference type="AlphaFoldDB" id="A0A8C5RJM4"/>
<dbReference type="Ensembl" id="ENSLLTT00000004301.1">
    <property type="protein sequence ID" value="ENSLLTP00000004134.1"/>
    <property type="gene ID" value="ENSLLTG00000003092.1"/>
</dbReference>
<dbReference type="CDD" id="cd01852">
    <property type="entry name" value="AIG1"/>
    <property type="match status" value="1"/>
</dbReference>
<organism evidence="5 6">
    <name type="scientific">Laticauda laticaudata</name>
    <name type="common">Blue-ringed sea krait</name>
    <name type="synonym">Blue-lipped sea krait</name>
    <dbReference type="NCBI Taxonomy" id="8630"/>
    <lineage>
        <taxon>Eukaryota</taxon>
        <taxon>Metazoa</taxon>
        <taxon>Chordata</taxon>
        <taxon>Craniata</taxon>
        <taxon>Vertebrata</taxon>
        <taxon>Euteleostomi</taxon>
        <taxon>Lepidosauria</taxon>
        <taxon>Squamata</taxon>
        <taxon>Bifurcata</taxon>
        <taxon>Unidentata</taxon>
        <taxon>Episquamata</taxon>
        <taxon>Toxicofera</taxon>
        <taxon>Serpentes</taxon>
        <taxon>Colubroidea</taxon>
        <taxon>Elapidae</taxon>
        <taxon>Laticaudinae</taxon>
        <taxon>Laticauda</taxon>
    </lineage>
</organism>
<dbReference type="InterPro" id="IPR006703">
    <property type="entry name" value="G_AIG1"/>
</dbReference>
<dbReference type="Proteomes" id="UP000694406">
    <property type="component" value="Unplaced"/>
</dbReference>
<dbReference type="PANTHER" id="PTHR10903">
    <property type="entry name" value="GTPASE, IMAP FAMILY MEMBER-RELATED"/>
    <property type="match status" value="1"/>
</dbReference>
<keyword evidence="2" id="KW-0547">Nucleotide-binding</keyword>
<dbReference type="GO" id="GO:0005525">
    <property type="term" value="F:GTP binding"/>
    <property type="evidence" value="ECO:0007669"/>
    <property type="project" value="UniProtKB-KW"/>
</dbReference>
<name>A0A8C5RJM4_LATLA</name>
<keyword evidence="3" id="KW-0342">GTP-binding</keyword>
<keyword evidence="6" id="KW-1185">Reference proteome</keyword>
<evidence type="ECO:0000256" key="2">
    <source>
        <dbReference type="ARBA" id="ARBA00022741"/>
    </source>
</evidence>
<accession>A0A8C5RJM4</accession>
<evidence type="ECO:0000256" key="3">
    <source>
        <dbReference type="ARBA" id="ARBA00023134"/>
    </source>
</evidence>